<keyword evidence="2" id="KW-1185">Reference proteome</keyword>
<organism evidence="1 2">
    <name type="scientific">Streptomyces flaveolus</name>
    <dbReference type="NCBI Taxonomy" id="67297"/>
    <lineage>
        <taxon>Bacteria</taxon>
        <taxon>Bacillati</taxon>
        <taxon>Actinomycetota</taxon>
        <taxon>Actinomycetes</taxon>
        <taxon>Kitasatosporales</taxon>
        <taxon>Streptomycetaceae</taxon>
        <taxon>Streptomyces</taxon>
    </lineage>
</organism>
<accession>A0ABV1VB93</accession>
<evidence type="ECO:0000313" key="2">
    <source>
        <dbReference type="Proteomes" id="UP001490330"/>
    </source>
</evidence>
<gene>
    <name evidence="1" type="ORF">ABT322_08235</name>
</gene>
<protein>
    <submittedName>
        <fullName evidence="1">Uncharacterized protein</fullName>
    </submittedName>
</protein>
<dbReference type="EMBL" id="JBEPCV010000005">
    <property type="protein sequence ID" value="MER6903763.1"/>
    <property type="molecule type" value="Genomic_DNA"/>
</dbReference>
<dbReference type="RefSeq" id="WP_350726246.1">
    <property type="nucleotide sequence ID" value="NZ_JBEPCO010000090.1"/>
</dbReference>
<name>A0ABV1VB93_9ACTN</name>
<reference evidence="1 2" key="1">
    <citation type="submission" date="2024-06" db="EMBL/GenBank/DDBJ databases">
        <title>The Natural Products Discovery Center: Release of the First 8490 Sequenced Strains for Exploring Actinobacteria Biosynthetic Diversity.</title>
        <authorList>
            <person name="Kalkreuter E."/>
            <person name="Kautsar S.A."/>
            <person name="Yang D."/>
            <person name="Bader C.D."/>
            <person name="Teijaro C.N."/>
            <person name="Fluegel L."/>
            <person name="Davis C.M."/>
            <person name="Simpson J.R."/>
            <person name="Lauterbach L."/>
            <person name="Steele A.D."/>
            <person name="Gui C."/>
            <person name="Meng S."/>
            <person name="Li G."/>
            <person name="Viehrig K."/>
            <person name="Ye F."/>
            <person name="Su P."/>
            <person name="Kiefer A.F."/>
            <person name="Nichols A."/>
            <person name="Cepeda A.J."/>
            <person name="Yan W."/>
            <person name="Fan B."/>
            <person name="Jiang Y."/>
            <person name="Adhikari A."/>
            <person name="Zheng C.-J."/>
            <person name="Schuster L."/>
            <person name="Cowan T.M."/>
            <person name="Smanski M.J."/>
            <person name="Chevrette M.G."/>
            <person name="De Carvalho L.P.S."/>
            <person name="Shen B."/>
        </authorList>
    </citation>
    <scope>NUCLEOTIDE SEQUENCE [LARGE SCALE GENOMIC DNA]</scope>
    <source>
        <strain evidence="1 2">NPDC000632</strain>
    </source>
</reference>
<proteinExistence type="predicted"/>
<dbReference type="Proteomes" id="UP001490330">
    <property type="component" value="Unassembled WGS sequence"/>
</dbReference>
<evidence type="ECO:0000313" key="1">
    <source>
        <dbReference type="EMBL" id="MER6903763.1"/>
    </source>
</evidence>
<sequence length="255" mass="28101">MSERILSIPGSTDRFVVSDRPAPTLTDRYRPLPDGMNNSHITVVPAHQIAAGDVIVAFFTDGPGTRHAEHVEEAFTADPRPYGRCPLPSRCQECEDTGTYGVTGDRYVCLAPADDYSDCTVVFRNTPVAIVTASTAARFPSPDCAPVLPDLFALDDEHGPYEALPVTRSWGPWQAISVTRATAEEITRDLTTSHAGRHLTCRWLDDVLLIASDPRLRTEPGRPGRLIERGRDGRYLIGGLWPWYEWPVEDGDSGN</sequence>
<comment type="caution">
    <text evidence="1">The sequence shown here is derived from an EMBL/GenBank/DDBJ whole genome shotgun (WGS) entry which is preliminary data.</text>
</comment>